<evidence type="ECO:0000313" key="4">
    <source>
        <dbReference type="Proteomes" id="UP000181899"/>
    </source>
</evidence>
<dbReference type="Gene3D" id="1.20.120.1220">
    <property type="match status" value="1"/>
</dbReference>
<evidence type="ECO:0000259" key="2">
    <source>
        <dbReference type="Pfam" id="PF01478"/>
    </source>
</evidence>
<proteinExistence type="predicted"/>
<feature type="transmembrane region" description="Helical" evidence="1">
    <location>
        <begin position="96"/>
        <end position="115"/>
    </location>
</feature>
<gene>
    <name evidence="3" type="ORF">SAMN04488695_12117</name>
</gene>
<keyword evidence="1" id="KW-0472">Membrane</keyword>
<organism evidence="3 4">
    <name type="scientific">Proteiniclasticum ruminis</name>
    <dbReference type="NCBI Taxonomy" id="398199"/>
    <lineage>
        <taxon>Bacteria</taxon>
        <taxon>Bacillati</taxon>
        <taxon>Bacillota</taxon>
        <taxon>Clostridia</taxon>
        <taxon>Eubacteriales</taxon>
        <taxon>Clostridiaceae</taxon>
        <taxon>Proteiniclasticum</taxon>
    </lineage>
</organism>
<dbReference type="GO" id="GO:0004190">
    <property type="term" value="F:aspartic-type endopeptidase activity"/>
    <property type="evidence" value="ECO:0007669"/>
    <property type="project" value="InterPro"/>
</dbReference>
<dbReference type="RefSeq" id="WP_074913224.1">
    <property type="nucleotide sequence ID" value="NZ_FOVK01000021.1"/>
</dbReference>
<keyword evidence="1" id="KW-1133">Transmembrane helix</keyword>
<keyword evidence="1" id="KW-0812">Transmembrane</keyword>
<name>A0A1I5EU64_9CLOT</name>
<dbReference type="EMBL" id="FOVK01000021">
    <property type="protein sequence ID" value="SFO15062.1"/>
    <property type="molecule type" value="Genomic_DNA"/>
</dbReference>
<keyword evidence="4" id="KW-1185">Reference proteome</keyword>
<feature type="transmembrane region" description="Helical" evidence="1">
    <location>
        <begin position="6"/>
        <end position="22"/>
    </location>
</feature>
<feature type="transmembrane region" description="Helical" evidence="1">
    <location>
        <begin position="71"/>
        <end position="90"/>
    </location>
</feature>
<dbReference type="GO" id="GO:0016020">
    <property type="term" value="C:membrane"/>
    <property type="evidence" value="ECO:0007669"/>
    <property type="project" value="InterPro"/>
</dbReference>
<feature type="domain" description="Prepilin type IV endopeptidase peptidase" evidence="2">
    <location>
        <begin position="79"/>
        <end position="178"/>
    </location>
</feature>
<accession>A0A1I5EU64</accession>
<dbReference type="Pfam" id="PF01478">
    <property type="entry name" value="Peptidase_A24"/>
    <property type="match status" value="1"/>
</dbReference>
<sequence length="222" mass="24716">MNNEILSLILFLLGIIIEPYLLKLSRTLSKASMDKDEVFLIEGEEKLGRGGIWRRVMCGGMFGVIGLRTGLSLELIIYLIFCITLLLGYYSDVLTMYVPTVILLFGAVLIGMLQLIRLPHSIPNFIAAISCYAIFLTFQKYAKGSFGGADVEIIAVMALALGIQGAMGILYVACLLAVGEGLIKWMRSKWKREKGMGKEWVKVKKAFYPHLVYGTMIHLLVL</sequence>
<dbReference type="InterPro" id="IPR000045">
    <property type="entry name" value="Prepilin_IV_endopep_pep"/>
</dbReference>
<feature type="transmembrane region" description="Helical" evidence="1">
    <location>
        <begin position="153"/>
        <end position="183"/>
    </location>
</feature>
<dbReference type="Proteomes" id="UP000181899">
    <property type="component" value="Unassembled WGS sequence"/>
</dbReference>
<protein>
    <submittedName>
        <fullName evidence="3">Type IV leader peptidase family protein</fullName>
    </submittedName>
</protein>
<evidence type="ECO:0000313" key="3">
    <source>
        <dbReference type="EMBL" id="SFO15062.1"/>
    </source>
</evidence>
<reference evidence="3 4" key="1">
    <citation type="submission" date="2016-10" db="EMBL/GenBank/DDBJ databases">
        <authorList>
            <person name="de Groot N.N."/>
        </authorList>
    </citation>
    <scope>NUCLEOTIDE SEQUENCE [LARGE SCALE GENOMIC DNA]</scope>
    <source>
        <strain evidence="3 4">ML2</strain>
    </source>
</reference>
<evidence type="ECO:0000256" key="1">
    <source>
        <dbReference type="SAM" id="Phobius"/>
    </source>
</evidence>
<dbReference type="AlphaFoldDB" id="A0A1I5EU64"/>
<feature type="transmembrane region" description="Helical" evidence="1">
    <location>
        <begin position="122"/>
        <end position="141"/>
    </location>
</feature>